<evidence type="ECO:0000256" key="1">
    <source>
        <dbReference type="SAM" id="MobiDB-lite"/>
    </source>
</evidence>
<gene>
    <name evidence="2" type="ORF">E2C01_099644</name>
</gene>
<organism evidence="2 3">
    <name type="scientific">Portunus trituberculatus</name>
    <name type="common">Swimming crab</name>
    <name type="synonym">Neptunus trituberculatus</name>
    <dbReference type="NCBI Taxonomy" id="210409"/>
    <lineage>
        <taxon>Eukaryota</taxon>
        <taxon>Metazoa</taxon>
        <taxon>Ecdysozoa</taxon>
        <taxon>Arthropoda</taxon>
        <taxon>Crustacea</taxon>
        <taxon>Multicrustacea</taxon>
        <taxon>Malacostraca</taxon>
        <taxon>Eumalacostraca</taxon>
        <taxon>Eucarida</taxon>
        <taxon>Decapoda</taxon>
        <taxon>Pleocyemata</taxon>
        <taxon>Brachyura</taxon>
        <taxon>Eubrachyura</taxon>
        <taxon>Portunoidea</taxon>
        <taxon>Portunidae</taxon>
        <taxon>Portuninae</taxon>
        <taxon>Portunus</taxon>
    </lineage>
</organism>
<keyword evidence="3" id="KW-1185">Reference proteome</keyword>
<evidence type="ECO:0000313" key="3">
    <source>
        <dbReference type="Proteomes" id="UP000324222"/>
    </source>
</evidence>
<dbReference type="EMBL" id="VSRR010138913">
    <property type="protein sequence ID" value="MPD03981.1"/>
    <property type="molecule type" value="Genomic_DNA"/>
</dbReference>
<sequence length="95" mass="10479">MTDGKCESEMKISGVEKTKERKERGRRGGGERGVRVHYVALPLPHHAITHTWPTTLSLVPGNLLKSHTPLIRATVIFWSATASSLVPQCSPRVSH</sequence>
<reference evidence="2 3" key="1">
    <citation type="submission" date="2019-05" db="EMBL/GenBank/DDBJ databases">
        <title>Another draft genome of Portunus trituberculatus and its Hox gene families provides insights of decapod evolution.</title>
        <authorList>
            <person name="Jeong J.-H."/>
            <person name="Song I."/>
            <person name="Kim S."/>
            <person name="Choi T."/>
            <person name="Kim D."/>
            <person name="Ryu S."/>
            <person name="Kim W."/>
        </authorList>
    </citation>
    <scope>NUCLEOTIDE SEQUENCE [LARGE SCALE GENOMIC DNA]</scope>
    <source>
        <tissue evidence="2">Muscle</tissue>
    </source>
</reference>
<name>A0A5B7K4C7_PORTR</name>
<proteinExistence type="predicted"/>
<evidence type="ECO:0000313" key="2">
    <source>
        <dbReference type="EMBL" id="MPD03981.1"/>
    </source>
</evidence>
<feature type="region of interest" description="Disordered" evidence="1">
    <location>
        <begin position="1"/>
        <end position="31"/>
    </location>
</feature>
<comment type="caution">
    <text evidence="2">The sequence shown here is derived from an EMBL/GenBank/DDBJ whole genome shotgun (WGS) entry which is preliminary data.</text>
</comment>
<protein>
    <submittedName>
        <fullName evidence="2">Uncharacterized protein</fullName>
    </submittedName>
</protein>
<dbReference type="AlphaFoldDB" id="A0A5B7K4C7"/>
<dbReference type="Proteomes" id="UP000324222">
    <property type="component" value="Unassembled WGS sequence"/>
</dbReference>
<accession>A0A5B7K4C7</accession>